<keyword evidence="1" id="KW-0812">Transmembrane</keyword>
<feature type="transmembrane region" description="Helical" evidence="1">
    <location>
        <begin position="14"/>
        <end position="36"/>
    </location>
</feature>
<proteinExistence type="predicted"/>
<dbReference type="NCBIfam" id="TIGR02532">
    <property type="entry name" value="IV_pilin_GFxxxE"/>
    <property type="match status" value="1"/>
</dbReference>
<reference evidence="2" key="1">
    <citation type="submission" date="2019-06" db="EMBL/GenBank/DDBJ databases">
        <authorList>
            <person name="Murdoch R.W."/>
            <person name="Fathepure B."/>
        </authorList>
    </citation>
    <scope>NUCLEOTIDE SEQUENCE</scope>
</reference>
<dbReference type="PROSITE" id="PS00409">
    <property type="entry name" value="PROKAR_NTER_METHYL"/>
    <property type="match status" value="1"/>
</dbReference>
<accession>A0A5B8REE5</accession>
<keyword evidence="1" id="KW-1133">Transmembrane helix</keyword>
<dbReference type="AlphaFoldDB" id="A0A5B8REE5"/>
<evidence type="ECO:0000313" key="2">
    <source>
        <dbReference type="EMBL" id="QEA07240.1"/>
    </source>
</evidence>
<dbReference type="InterPro" id="IPR013362">
    <property type="entry name" value="Pilus_4_PilV"/>
</dbReference>
<dbReference type="Pfam" id="PF07963">
    <property type="entry name" value="N_methyl"/>
    <property type="match status" value="1"/>
</dbReference>
<protein>
    <recommendedName>
        <fullName evidence="3">Type IV pilus modification protein PilV</fullName>
    </recommendedName>
</protein>
<evidence type="ECO:0008006" key="3">
    <source>
        <dbReference type="Google" id="ProtNLM"/>
    </source>
</evidence>
<keyword evidence="1" id="KW-0472">Membrane</keyword>
<name>A0A5B8REE5_9ZZZZ</name>
<sequence>MASPLNLNGHSRGFTLIEVLVALLVLSVGLLGLASLQTSGLRLSDSSYLRSQAVLAGYDLIDRIRLDRQDAPDYDTSGNFVDESGDVSVQQFKDWVSTQLSRLPSGAASVDCDGTSAVCTVRIRWNDSRAGGEDEQTFTIETRV</sequence>
<evidence type="ECO:0000256" key="1">
    <source>
        <dbReference type="SAM" id="Phobius"/>
    </source>
</evidence>
<dbReference type="EMBL" id="MN079218">
    <property type="protein sequence ID" value="QEA07240.1"/>
    <property type="molecule type" value="Genomic_DNA"/>
</dbReference>
<gene>
    <name evidence="2" type="ORF">KBTEX_03588</name>
</gene>
<dbReference type="InterPro" id="IPR012902">
    <property type="entry name" value="N_methyl_site"/>
</dbReference>
<dbReference type="NCBIfam" id="TIGR02523">
    <property type="entry name" value="type_IV_pilV"/>
    <property type="match status" value="1"/>
</dbReference>
<organism evidence="2">
    <name type="scientific">uncultured organism</name>
    <dbReference type="NCBI Taxonomy" id="155900"/>
    <lineage>
        <taxon>unclassified sequences</taxon>
        <taxon>environmental samples</taxon>
    </lineage>
</organism>